<keyword evidence="2" id="KW-1133">Transmembrane helix</keyword>
<keyword evidence="4" id="KW-1185">Reference proteome</keyword>
<dbReference type="AlphaFoldDB" id="A0A915Q6H0"/>
<dbReference type="PANTHER" id="PTHR12843">
    <property type="entry name" value="PROTEIN-LYSINE N-METHYLTRANSFERASE METTL10"/>
    <property type="match status" value="1"/>
</dbReference>
<feature type="region of interest" description="Disordered" evidence="1">
    <location>
        <begin position="31"/>
        <end position="305"/>
    </location>
</feature>
<feature type="compositionally biased region" description="Basic and acidic residues" evidence="1">
    <location>
        <begin position="199"/>
        <end position="245"/>
    </location>
</feature>
<dbReference type="CDD" id="cd02440">
    <property type="entry name" value="AdoMet_MTases"/>
    <property type="match status" value="1"/>
</dbReference>
<proteinExistence type="predicted"/>
<name>A0A915Q6H0_9BILA</name>
<dbReference type="SUPFAM" id="SSF53335">
    <property type="entry name" value="S-adenosyl-L-methionine-dependent methyltransferases"/>
    <property type="match status" value="1"/>
</dbReference>
<dbReference type="InterPro" id="IPR041698">
    <property type="entry name" value="Methyltransf_25"/>
</dbReference>
<dbReference type="GO" id="GO:0016279">
    <property type="term" value="F:protein-lysine N-methyltransferase activity"/>
    <property type="evidence" value="ECO:0007669"/>
    <property type="project" value="TreeGrafter"/>
</dbReference>
<feature type="compositionally biased region" description="Basic and acidic residues" evidence="1">
    <location>
        <begin position="258"/>
        <end position="305"/>
    </location>
</feature>
<feature type="compositionally biased region" description="Basic and acidic residues" evidence="1">
    <location>
        <begin position="31"/>
        <end position="47"/>
    </location>
</feature>
<evidence type="ECO:0000313" key="5">
    <source>
        <dbReference type="WBParaSite" id="sdigi.contig7.g894.t1"/>
    </source>
</evidence>
<dbReference type="InterPro" id="IPR000535">
    <property type="entry name" value="MSP_dom"/>
</dbReference>
<evidence type="ECO:0000256" key="2">
    <source>
        <dbReference type="SAM" id="Phobius"/>
    </source>
</evidence>
<feature type="compositionally biased region" description="Basic and acidic residues" evidence="1">
    <location>
        <begin position="61"/>
        <end position="176"/>
    </location>
</feature>
<dbReference type="Gene3D" id="3.40.50.150">
    <property type="entry name" value="Vaccinia Virus protein VP39"/>
    <property type="match status" value="1"/>
</dbReference>
<dbReference type="GO" id="GO:0005737">
    <property type="term" value="C:cytoplasm"/>
    <property type="evidence" value="ECO:0007669"/>
    <property type="project" value="TreeGrafter"/>
</dbReference>
<keyword evidence="2" id="KW-0472">Membrane</keyword>
<feature type="domain" description="MSP" evidence="3">
    <location>
        <begin position="303"/>
        <end position="429"/>
    </location>
</feature>
<dbReference type="InterPro" id="IPR029063">
    <property type="entry name" value="SAM-dependent_MTases_sf"/>
</dbReference>
<keyword evidence="2" id="KW-0812">Transmembrane</keyword>
<dbReference type="PANTHER" id="PTHR12843:SF5">
    <property type="entry name" value="EEF1A LYSINE METHYLTRANSFERASE 2"/>
    <property type="match status" value="1"/>
</dbReference>
<sequence length="642" mass="73015">MWIFVTIAGLIKAFIIFTYLIILCKGRNVDTEKEASGSKKSKEKDDGGTIGPSTAPEGIEPDLKSKMREEDKQDKGGGKGKVGEDEKKDKVDGGGGKKDKVEDGSEKKDRMEEEGEKKDKGNDDAEKKEEKELKEESKKSEKGNHNQKDSDRKSDARGSKEDEGGKESENKDSSQKEEEEEKESAKKKKEEEEEEKEGDEGGTKKSKEKVDKRDNEKEEGEKKNDGKGGEEKDDKESDKKDESEKKKQRRKKGKKGEKKNGEEEREEKEEKKDEEKEAKKEDEKKEVEEKEEKKEEEKEKKEEVTYDPKELKFTIAGGVVKLTTKNDTNQRQALKVKCSDNFLYRVNPVFSFVEPGAEQVIEIIRQPGNPKTDKLVLVHTPAAPGEVDAPPLFKKPIAYQNYIIPLRQTRWMDVRWTEHYDRELSNFEEFGDEGEIWFGRVAERRIVEYITGSEQLSKSSSFIDFGCGNGSLLRALRRRGYSHLCGIDYSEEAVLLATKLSGRKCLENSSCQITFRTLDLLSVNTDLGKFDVVLDKGTWDALSLSDDRDSRLRKIELERQFSGKELGFFKELPSKNTIEFGGQKGSTTTTVHMLDELQLTEITLMRKLGRIPIIKTSARISDFTGKEIISSILCITWLMGRT</sequence>
<dbReference type="InterPro" id="IPR013783">
    <property type="entry name" value="Ig-like_fold"/>
</dbReference>
<feature type="compositionally biased region" description="Basic residues" evidence="1">
    <location>
        <begin position="246"/>
        <end position="257"/>
    </location>
</feature>
<feature type="transmembrane region" description="Helical" evidence="2">
    <location>
        <begin position="6"/>
        <end position="24"/>
    </location>
</feature>
<dbReference type="PROSITE" id="PS50202">
    <property type="entry name" value="MSP"/>
    <property type="match status" value="1"/>
</dbReference>
<evidence type="ECO:0000313" key="4">
    <source>
        <dbReference type="Proteomes" id="UP000887581"/>
    </source>
</evidence>
<dbReference type="InterPro" id="IPR008962">
    <property type="entry name" value="PapD-like_sf"/>
</dbReference>
<dbReference type="Proteomes" id="UP000887581">
    <property type="component" value="Unplaced"/>
</dbReference>
<dbReference type="Gene3D" id="2.60.40.10">
    <property type="entry name" value="Immunoglobulins"/>
    <property type="match status" value="1"/>
</dbReference>
<protein>
    <submittedName>
        <fullName evidence="5">MSP domain-containing protein</fullName>
    </submittedName>
</protein>
<reference evidence="5" key="1">
    <citation type="submission" date="2022-11" db="UniProtKB">
        <authorList>
            <consortium name="WormBaseParasite"/>
        </authorList>
    </citation>
    <scope>IDENTIFICATION</scope>
</reference>
<evidence type="ECO:0000256" key="1">
    <source>
        <dbReference type="SAM" id="MobiDB-lite"/>
    </source>
</evidence>
<dbReference type="WBParaSite" id="sdigi.contig7.g894.t1">
    <property type="protein sequence ID" value="sdigi.contig7.g894.t1"/>
    <property type="gene ID" value="sdigi.contig7.g894"/>
</dbReference>
<evidence type="ECO:0000259" key="3">
    <source>
        <dbReference type="PROSITE" id="PS50202"/>
    </source>
</evidence>
<dbReference type="Pfam" id="PF13649">
    <property type="entry name" value="Methyltransf_25"/>
    <property type="match status" value="1"/>
</dbReference>
<dbReference type="SUPFAM" id="SSF49354">
    <property type="entry name" value="PapD-like"/>
    <property type="match status" value="1"/>
</dbReference>
<accession>A0A915Q6H0</accession>
<dbReference type="Pfam" id="PF00635">
    <property type="entry name" value="Motile_Sperm"/>
    <property type="match status" value="1"/>
</dbReference>
<organism evidence="4 5">
    <name type="scientific">Setaria digitata</name>
    <dbReference type="NCBI Taxonomy" id="48799"/>
    <lineage>
        <taxon>Eukaryota</taxon>
        <taxon>Metazoa</taxon>
        <taxon>Ecdysozoa</taxon>
        <taxon>Nematoda</taxon>
        <taxon>Chromadorea</taxon>
        <taxon>Rhabditida</taxon>
        <taxon>Spirurina</taxon>
        <taxon>Spiruromorpha</taxon>
        <taxon>Filarioidea</taxon>
        <taxon>Setariidae</taxon>
        <taxon>Setaria</taxon>
    </lineage>
</organism>